<organism evidence="2">
    <name type="scientific">Myoviridae sp. ctJ2i1</name>
    <dbReference type="NCBI Taxonomy" id="2825079"/>
    <lineage>
        <taxon>Viruses</taxon>
        <taxon>Duplodnaviria</taxon>
        <taxon>Heunggongvirae</taxon>
        <taxon>Uroviricota</taxon>
        <taxon>Caudoviricetes</taxon>
    </lineage>
</organism>
<proteinExistence type="predicted"/>
<feature type="transmembrane region" description="Helical" evidence="1">
    <location>
        <begin position="29"/>
        <end position="44"/>
    </location>
</feature>
<reference evidence="2" key="1">
    <citation type="journal article" date="2021" name="Proc. Natl. Acad. Sci. U.S.A.">
        <title>A Catalog of Tens of Thousands of Viruses from Human Metagenomes Reveals Hidden Associations with Chronic Diseases.</title>
        <authorList>
            <person name="Tisza M.J."/>
            <person name="Buck C.B."/>
        </authorList>
    </citation>
    <scope>NUCLEOTIDE SEQUENCE</scope>
    <source>
        <strain evidence="2">CtJ2i1</strain>
    </source>
</reference>
<accession>A0A8S5V1M4</accession>
<evidence type="ECO:0000313" key="2">
    <source>
        <dbReference type="EMBL" id="DAG00650.1"/>
    </source>
</evidence>
<sequence length="45" mass="5802">MFIGFFKKSNYLKYIFLLINIRLYKNPRLYYKYIMIILYIIVYYM</sequence>
<protein>
    <submittedName>
        <fullName evidence="2">Uncharacterized protein</fullName>
    </submittedName>
</protein>
<dbReference type="EMBL" id="BK016182">
    <property type="protein sequence ID" value="DAG00650.1"/>
    <property type="molecule type" value="Genomic_DNA"/>
</dbReference>
<keyword evidence="1" id="KW-1133">Transmembrane helix</keyword>
<keyword evidence="1" id="KW-0472">Membrane</keyword>
<keyword evidence="1" id="KW-0812">Transmembrane</keyword>
<evidence type="ECO:0000256" key="1">
    <source>
        <dbReference type="SAM" id="Phobius"/>
    </source>
</evidence>
<name>A0A8S5V1M4_9CAUD</name>